<keyword evidence="1" id="KW-1133">Transmembrane helix</keyword>
<feature type="signal peptide" evidence="2">
    <location>
        <begin position="1"/>
        <end position="25"/>
    </location>
</feature>
<geneLocation type="plasmid" evidence="3 4">
    <name>unnamed2</name>
</geneLocation>
<dbReference type="EMBL" id="CP110617">
    <property type="protein sequence ID" value="UZJ26971.1"/>
    <property type="molecule type" value="Genomic_DNA"/>
</dbReference>
<keyword evidence="1" id="KW-0472">Membrane</keyword>
<evidence type="ECO:0000313" key="4">
    <source>
        <dbReference type="Proteomes" id="UP001164965"/>
    </source>
</evidence>
<evidence type="ECO:0000256" key="2">
    <source>
        <dbReference type="SAM" id="SignalP"/>
    </source>
</evidence>
<organism evidence="3 4">
    <name type="scientific">Rhodococcus antarcticus</name>
    <dbReference type="NCBI Taxonomy" id="2987751"/>
    <lineage>
        <taxon>Bacteria</taxon>
        <taxon>Bacillati</taxon>
        <taxon>Actinomycetota</taxon>
        <taxon>Actinomycetes</taxon>
        <taxon>Mycobacteriales</taxon>
        <taxon>Nocardiaceae</taxon>
        <taxon>Rhodococcus</taxon>
    </lineage>
</organism>
<feature type="transmembrane region" description="Helical" evidence="1">
    <location>
        <begin position="42"/>
        <end position="64"/>
    </location>
</feature>
<evidence type="ECO:0000256" key="1">
    <source>
        <dbReference type="SAM" id="Phobius"/>
    </source>
</evidence>
<keyword evidence="3" id="KW-0614">Plasmid</keyword>
<name>A0ABY6P5M8_9NOCA</name>
<gene>
    <name evidence="3" type="ORF">RHODO2019_18990</name>
</gene>
<evidence type="ECO:0008006" key="5">
    <source>
        <dbReference type="Google" id="ProtNLM"/>
    </source>
</evidence>
<keyword evidence="2" id="KW-0732">Signal</keyword>
<accession>A0ABY6P5M8</accession>
<sequence length="86" mass="8606">MTGLMYAGMLLAHVLLLAAPWSTMSADQMQADMGDGVGWMQVGMWGGVALAGVQVVLAGTALTINASQNAPVGARGRAVATAASTS</sequence>
<feature type="chain" id="PRO_5046880207" description="Integral membrane protein" evidence="2">
    <location>
        <begin position="26"/>
        <end position="86"/>
    </location>
</feature>
<proteinExistence type="predicted"/>
<evidence type="ECO:0000313" key="3">
    <source>
        <dbReference type="EMBL" id="UZJ26971.1"/>
    </source>
</evidence>
<reference evidence="3" key="1">
    <citation type="submission" date="2022-10" db="EMBL/GenBank/DDBJ databases">
        <title>Rhodococcus sp.75.</title>
        <authorList>
            <person name="Sun M."/>
        </authorList>
    </citation>
    <scope>NUCLEOTIDE SEQUENCE</scope>
    <source>
        <strain evidence="3">75</strain>
        <plasmid evidence="3">unnamed2</plasmid>
    </source>
</reference>
<keyword evidence="1" id="KW-0812">Transmembrane</keyword>
<protein>
    <recommendedName>
        <fullName evidence="5">Integral membrane protein</fullName>
    </recommendedName>
</protein>
<dbReference type="Proteomes" id="UP001164965">
    <property type="component" value="Plasmid unnamed2"/>
</dbReference>
<dbReference type="RefSeq" id="WP_265385075.1">
    <property type="nucleotide sequence ID" value="NZ_CP110617.1"/>
</dbReference>
<keyword evidence="4" id="KW-1185">Reference proteome</keyword>